<proteinExistence type="predicted"/>
<name>A0AAE0Y8K1_9GAST</name>
<dbReference type="Proteomes" id="UP001283361">
    <property type="component" value="Unassembled WGS sequence"/>
</dbReference>
<evidence type="ECO:0000313" key="2">
    <source>
        <dbReference type="Proteomes" id="UP001283361"/>
    </source>
</evidence>
<dbReference type="AlphaFoldDB" id="A0AAE0Y8K1"/>
<dbReference type="EMBL" id="JAWDGP010006697">
    <property type="protein sequence ID" value="KAK3736653.1"/>
    <property type="molecule type" value="Genomic_DNA"/>
</dbReference>
<gene>
    <name evidence="1" type="ORF">RRG08_000253</name>
</gene>
<comment type="caution">
    <text evidence="1">The sequence shown here is derived from an EMBL/GenBank/DDBJ whole genome shotgun (WGS) entry which is preliminary data.</text>
</comment>
<keyword evidence="2" id="KW-1185">Reference proteome</keyword>
<organism evidence="1 2">
    <name type="scientific">Elysia crispata</name>
    <name type="common">lettuce slug</name>
    <dbReference type="NCBI Taxonomy" id="231223"/>
    <lineage>
        <taxon>Eukaryota</taxon>
        <taxon>Metazoa</taxon>
        <taxon>Spiralia</taxon>
        <taxon>Lophotrochozoa</taxon>
        <taxon>Mollusca</taxon>
        <taxon>Gastropoda</taxon>
        <taxon>Heterobranchia</taxon>
        <taxon>Euthyneura</taxon>
        <taxon>Panpulmonata</taxon>
        <taxon>Sacoglossa</taxon>
        <taxon>Placobranchoidea</taxon>
        <taxon>Plakobranchidae</taxon>
        <taxon>Elysia</taxon>
    </lineage>
</organism>
<evidence type="ECO:0000313" key="1">
    <source>
        <dbReference type="EMBL" id="KAK3736653.1"/>
    </source>
</evidence>
<protein>
    <submittedName>
        <fullName evidence="1">Uncharacterized protein</fullName>
    </submittedName>
</protein>
<sequence length="90" mass="9773">MVIIVMFASDLIVPQHVLSTSASLDWSSPTARTLNLRLSGLVQSHSTYSQPQPHWIGPVPQHVLSTSASLDWSSPTAPTLNLRLSSRSLP</sequence>
<accession>A0AAE0Y8K1</accession>
<reference evidence="1" key="1">
    <citation type="journal article" date="2023" name="G3 (Bethesda)">
        <title>A reference genome for the long-term kleptoplast-retaining sea slug Elysia crispata morphotype clarki.</title>
        <authorList>
            <person name="Eastman K.E."/>
            <person name="Pendleton A.L."/>
            <person name="Shaikh M.A."/>
            <person name="Suttiyut T."/>
            <person name="Ogas R."/>
            <person name="Tomko P."/>
            <person name="Gavelis G."/>
            <person name="Widhalm J.R."/>
            <person name="Wisecaver J.H."/>
        </authorList>
    </citation>
    <scope>NUCLEOTIDE SEQUENCE</scope>
    <source>
        <strain evidence="1">ECLA1</strain>
    </source>
</reference>